<dbReference type="OrthoDB" id="9799456at2"/>
<keyword evidence="1" id="KW-0812">Transmembrane</keyword>
<evidence type="ECO:0000256" key="1">
    <source>
        <dbReference type="SAM" id="Phobius"/>
    </source>
</evidence>
<dbReference type="Proteomes" id="UP000305451">
    <property type="component" value="Unassembled WGS sequence"/>
</dbReference>
<keyword evidence="1" id="KW-1133">Transmembrane helix</keyword>
<evidence type="ECO:0000313" key="2">
    <source>
        <dbReference type="EMBL" id="TGY93048.1"/>
    </source>
</evidence>
<dbReference type="Pfam" id="PF06170">
    <property type="entry name" value="DUF983"/>
    <property type="match status" value="1"/>
</dbReference>
<gene>
    <name evidence="2" type="ORF">E5162_08270</name>
</gene>
<dbReference type="RefSeq" id="WP_135944762.1">
    <property type="nucleotide sequence ID" value="NZ_BMEI01000002.1"/>
</dbReference>
<feature type="transmembrane region" description="Helical" evidence="1">
    <location>
        <begin position="62"/>
        <end position="81"/>
    </location>
</feature>
<protein>
    <submittedName>
        <fullName evidence="2">DUF983 domain-containing protein</fullName>
    </submittedName>
</protein>
<comment type="caution">
    <text evidence="2">The sequence shown here is derived from an EMBL/GenBank/DDBJ whole genome shotgun (WGS) entry which is preliminary data.</text>
</comment>
<dbReference type="AlphaFoldDB" id="A0A4S2HBJ2"/>
<name>A0A4S2HBJ2_9PROT</name>
<reference evidence="2 3" key="1">
    <citation type="journal article" date="2013" name="Int. J. Syst. Evol. Microbiol.">
        <title>Marinicauda pacifica gen. nov., sp. nov., a prosthecate alphaproteobacterium of the family Hyphomonadaceae isolated from deep seawater.</title>
        <authorList>
            <person name="Zhang X.Y."/>
            <person name="Li G.W."/>
            <person name="Wang C.S."/>
            <person name="Zhang Y.J."/>
            <person name="Xu X.W."/>
            <person name="Li H."/>
            <person name="Liu A."/>
            <person name="Liu C."/>
            <person name="Xie B.B."/>
            <person name="Qin Q.L."/>
            <person name="Xu Z."/>
            <person name="Chen X.L."/>
            <person name="Zhou B.C."/>
            <person name="Zhang Y.Z."/>
        </authorList>
    </citation>
    <scope>NUCLEOTIDE SEQUENCE [LARGE SCALE GENOMIC DNA]</scope>
    <source>
        <strain evidence="2 3">P-1 km-3</strain>
    </source>
</reference>
<dbReference type="InterPro" id="IPR009325">
    <property type="entry name" value="DUF983"/>
</dbReference>
<keyword evidence="3" id="KW-1185">Reference proteome</keyword>
<sequence>MTNRLSTPPARPTGRAIWRGVRHRCPACGRGRLFTGYLKPVATCASCGEDLSAIRAEDGPSWLTILLLGPVVVPAALFLAFSGAPQIVLIPMSAFVLMAGVLLLLPRVKGGFIGAIWAMGIQSSGR</sequence>
<proteinExistence type="predicted"/>
<feature type="transmembrane region" description="Helical" evidence="1">
    <location>
        <begin position="87"/>
        <end position="105"/>
    </location>
</feature>
<keyword evidence="1" id="KW-0472">Membrane</keyword>
<evidence type="ECO:0000313" key="3">
    <source>
        <dbReference type="Proteomes" id="UP000305451"/>
    </source>
</evidence>
<dbReference type="EMBL" id="SRXV01000002">
    <property type="protein sequence ID" value="TGY93048.1"/>
    <property type="molecule type" value="Genomic_DNA"/>
</dbReference>
<organism evidence="2 3">
    <name type="scientific">Marinicauda pacifica</name>
    <dbReference type="NCBI Taxonomy" id="1133559"/>
    <lineage>
        <taxon>Bacteria</taxon>
        <taxon>Pseudomonadati</taxon>
        <taxon>Pseudomonadota</taxon>
        <taxon>Alphaproteobacteria</taxon>
        <taxon>Maricaulales</taxon>
        <taxon>Maricaulaceae</taxon>
        <taxon>Marinicauda</taxon>
    </lineage>
</organism>
<accession>A0A4S2HBJ2</accession>